<dbReference type="EMBL" id="UZAE01008813">
    <property type="protein sequence ID" value="VDO02736.1"/>
    <property type="molecule type" value="Genomic_DNA"/>
</dbReference>
<feature type="compositionally biased region" description="Polar residues" evidence="1">
    <location>
        <begin position="144"/>
        <end position="167"/>
    </location>
</feature>
<evidence type="ECO:0000313" key="2">
    <source>
        <dbReference type="EMBL" id="VDO02736.1"/>
    </source>
</evidence>
<keyword evidence="3" id="KW-1185">Reference proteome</keyword>
<evidence type="ECO:0000313" key="3">
    <source>
        <dbReference type="Proteomes" id="UP000278807"/>
    </source>
</evidence>
<protein>
    <submittedName>
        <fullName evidence="4">NAC domain-containing protein</fullName>
    </submittedName>
</protein>
<proteinExistence type="predicted"/>
<dbReference type="AlphaFoldDB" id="A0A0R3TII9"/>
<evidence type="ECO:0000313" key="4">
    <source>
        <dbReference type="WBParaSite" id="HNAJ_0000688001-mRNA-1"/>
    </source>
</evidence>
<reference evidence="2 3" key="2">
    <citation type="submission" date="2018-11" db="EMBL/GenBank/DDBJ databases">
        <authorList>
            <consortium name="Pathogen Informatics"/>
        </authorList>
    </citation>
    <scope>NUCLEOTIDE SEQUENCE [LARGE SCALE GENOMIC DNA]</scope>
</reference>
<dbReference type="Proteomes" id="UP000278807">
    <property type="component" value="Unassembled WGS sequence"/>
</dbReference>
<dbReference type="WBParaSite" id="HNAJ_0000688001-mRNA-1">
    <property type="protein sequence ID" value="HNAJ_0000688001-mRNA-1"/>
    <property type="gene ID" value="HNAJ_0000688001"/>
</dbReference>
<evidence type="ECO:0000256" key="1">
    <source>
        <dbReference type="SAM" id="MobiDB-lite"/>
    </source>
</evidence>
<reference evidence="4" key="1">
    <citation type="submission" date="2017-02" db="UniProtKB">
        <authorList>
            <consortium name="WormBaseParasite"/>
        </authorList>
    </citation>
    <scope>IDENTIFICATION</scope>
</reference>
<gene>
    <name evidence="2" type="ORF">HNAJ_LOCUS6876</name>
</gene>
<accession>A0A0R3TII9</accession>
<name>A0A0R3TII9_RODNA</name>
<feature type="region of interest" description="Disordered" evidence="1">
    <location>
        <begin position="136"/>
        <end position="167"/>
    </location>
</feature>
<organism evidence="4">
    <name type="scientific">Rodentolepis nana</name>
    <name type="common">Dwarf tapeworm</name>
    <name type="synonym">Hymenolepis nana</name>
    <dbReference type="NCBI Taxonomy" id="102285"/>
    <lineage>
        <taxon>Eukaryota</taxon>
        <taxon>Metazoa</taxon>
        <taxon>Spiralia</taxon>
        <taxon>Lophotrochozoa</taxon>
        <taxon>Platyhelminthes</taxon>
        <taxon>Cestoda</taxon>
        <taxon>Eucestoda</taxon>
        <taxon>Cyclophyllidea</taxon>
        <taxon>Hymenolepididae</taxon>
        <taxon>Rodentolepis</taxon>
    </lineage>
</organism>
<sequence>MTDNRPVPDDIEGPYIFPLMSPEAYFYQDGQAIFRHFISAFSPHPSPNEEDQLDSFVNDIGNFQVRDVRNNGHSEFSSPWLTPRSEYEEDQLAPTSNVNAEGGYFNIEGSDIERDEWLPLRSLTTLSIFEELMAQIEGGDSSRTENSTSDRNSSEYNSTESPLSEDF</sequence>